<feature type="disulfide bond" evidence="14">
    <location>
        <begin position="36"/>
        <end position="67"/>
    </location>
</feature>
<evidence type="ECO:0000256" key="16">
    <source>
        <dbReference type="SAM" id="SignalP"/>
    </source>
</evidence>
<keyword evidence="14" id="KW-0479">Metal-binding</keyword>
<evidence type="ECO:0000256" key="12">
    <source>
        <dbReference type="ARBA" id="ARBA00023288"/>
    </source>
</evidence>
<feature type="signal peptide" evidence="16">
    <location>
        <begin position="1"/>
        <end position="20"/>
    </location>
</feature>
<evidence type="ECO:0000256" key="9">
    <source>
        <dbReference type="ARBA" id="ARBA00022989"/>
    </source>
</evidence>
<evidence type="ECO:0000256" key="14">
    <source>
        <dbReference type="PROSITE-ProRule" id="PRU01356"/>
    </source>
</evidence>
<evidence type="ECO:0000256" key="15">
    <source>
        <dbReference type="SAM" id="Phobius"/>
    </source>
</evidence>
<organism evidence="18 19">
    <name type="scientific">Exophiala bonariae</name>
    <dbReference type="NCBI Taxonomy" id="1690606"/>
    <lineage>
        <taxon>Eukaryota</taxon>
        <taxon>Fungi</taxon>
        <taxon>Dikarya</taxon>
        <taxon>Ascomycota</taxon>
        <taxon>Pezizomycotina</taxon>
        <taxon>Eurotiomycetes</taxon>
        <taxon>Chaetothyriomycetidae</taxon>
        <taxon>Chaetothyriales</taxon>
        <taxon>Herpotrichiellaceae</taxon>
        <taxon>Exophiala</taxon>
    </lineage>
</organism>
<evidence type="ECO:0000256" key="8">
    <source>
        <dbReference type="ARBA" id="ARBA00022729"/>
    </source>
</evidence>
<feature type="disulfide bond" evidence="14">
    <location>
        <begin position="32"/>
        <end position="72"/>
    </location>
</feature>
<dbReference type="GO" id="GO:0046872">
    <property type="term" value="F:metal ion binding"/>
    <property type="evidence" value="ECO:0007669"/>
    <property type="project" value="UniProtKB-UniRule"/>
</dbReference>
<keyword evidence="6" id="KW-0325">Glycoprotein</keyword>
<comment type="caution">
    <text evidence="18">The sequence shown here is derived from an EMBL/GenBank/DDBJ whole genome shotgun (WGS) entry which is preliminary data.</text>
</comment>
<feature type="transmembrane region" description="Helical" evidence="15">
    <location>
        <begin position="131"/>
        <end position="151"/>
    </location>
</feature>
<keyword evidence="8 16" id="KW-0732">Signal</keyword>
<dbReference type="RefSeq" id="XP_064704292.1">
    <property type="nucleotide sequence ID" value="XM_064849078.1"/>
</dbReference>
<reference evidence="18 19" key="1">
    <citation type="submission" date="2023-08" db="EMBL/GenBank/DDBJ databases">
        <title>Black Yeasts Isolated from many extreme environments.</title>
        <authorList>
            <person name="Coleine C."/>
            <person name="Stajich J.E."/>
            <person name="Selbmann L."/>
        </authorList>
    </citation>
    <scope>NUCLEOTIDE SEQUENCE [LARGE SCALE GENOMIC DNA]</scope>
    <source>
        <strain evidence="18 19">CCFEE 5792</strain>
    </source>
</reference>
<feature type="transmembrane region" description="Helical" evidence="15">
    <location>
        <begin position="200"/>
        <end position="221"/>
    </location>
</feature>
<feature type="chain" id="PRO_5044001441" description="CFEM domain-containing protein" evidence="16">
    <location>
        <begin position="21"/>
        <end position="416"/>
    </location>
</feature>
<keyword evidence="11 14" id="KW-1015">Disulfide bond</keyword>
<dbReference type="AlphaFoldDB" id="A0AAV9N3Z3"/>
<keyword evidence="10 15" id="KW-0472">Membrane</keyword>
<comment type="similarity">
    <text evidence="4">Belongs to the RBT5 family.</text>
</comment>
<evidence type="ECO:0000256" key="5">
    <source>
        <dbReference type="ARBA" id="ARBA00022525"/>
    </source>
</evidence>
<feature type="transmembrane region" description="Helical" evidence="15">
    <location>
        <begin position="98"/>
        <end position="119"/>
    </location>
</feature>
<dbReference type="Pfam" id="PF20684">
    <property type="entry name" value="Fung_rhodopsin"/>
    <property type="match status" value="1"/>
</dbReference>
<dbReference type="EMBL" id="JAVRRD010000020">
    <property type="protein sequence ID" value="KAK5049087.1"/>
    <property type="molecule type" value="Genomic_DNA"/>
</dbReference>
<dbReference type="PANTHER" id="PTHR33048:SF160">
    <property type="entry name" value="SAT4 FAMILY MEMBRANE PROTEIN"/>
    <property type="match status" value="1"/>
</dbReference>
<evidence type="ECO:0000256" key="13">
    <source>
        <dbReference type="ARBA" id="ARBA00038359"/>
    </source>
</evidence>
<comment type="similarity">
    <text evidence="13">Belongs to the SAT4 family.</text>
</comment>
<keyword evidence="19" id="KW-1185">Reference proteome</keyword>
<evidence type="ECO:0000256" key="10">
    <source>
        <dbReference type="ARBA" id="ARBA00023136"/>
    </source>
</evidence>
<feature type="disulfide bond" evidence="14">
    <location>
        <begin position="46"/>
        <end position="53"/>
    </location>
</feature>
<dbReference type="PANTHER" id="PTHR33048">
    <property type="entry name" value="PTH11-LIKE INTEGRAL MEMBRANE PROTEIN (AFU_ORTHOLOGUE AFUA_5G11245)"/>
    <property type="match status" value="1"/>
</dbReference>
<keyword evidence="6" id="KW-0336">GPI-anchor</keyword>
<keyword evidence="9 15" id="KW-1133">Transmembrane helix</keyword>
<feature type="binding site" description="axial binding residue" evidence="14">
    <location>
        <position position="50"/>
    </location>
    <ligand>
        <name>heme</name>
        <dbReference type="ChEBI" id="CHEBI:30413"/>
    </ligand>
    <ligandPart>
        <name>Fe</name>
        <dbReference type="ChEBI" id="CHEBI:18248"/>
    </ligandPart>
</feature>
<feature type="transmembrane region" description="Helical" evidence="15">
    <location>
        <begin position="310"/>
        <end position="328"/>
    </location>
</feature>
<evidence type="ECO:0000256" key="4">
    <source>
        <dbReference type="ARBA" id="ARBA00010031"/>
    </source>
</evidence>
<evidence type="ECO:0000259" key="17">
    <source>
        <dbReference type="PROSITE" id="PS52012"/>
    </source>
</evidence>
<dbReference type="GO" id="GO:0005576">
    <property type="term" value="C:extracellular region"/>
    <property type="evidence" value="ECO:0007669"/>
    <property type="project" value="UniProtKB-SubCell"/>
</dbReference>
<feature type="transmembrane region" description="Helical" evidence="15">
    <location>
        <begin position="228"/>
        <end position="250"/>
    </location>
</feature>
<dbReference type="InterPro" id="IPR052337">
    <property type="entry name" value="SAT4-like"/>
</dbReference>
<dbReference type="InterPro" id="IPR049326">
    <property type="entry name" value="Rhodopsin_dom_fungi"/>
</dbReference>
<evidence type="ECO:0000313" key="19">
    <source>
        <dbReference type="Proteomes" id="UP001358417"/>
    </source>
</evidence>
<comment type="subcellular location">
    <subcellularLocation>
        <location evidence="2">Membrane</location>
        <topology evidence="2">Lipid-anchor</topology>
        <topology evidence="2">GPI-anchor</topology>
    </subcellularLocation>
    <subcellularLocation>
        <location evidence="1">Membrane</location>
        <topology evidence="1">Multi-pass membrane protein</topology>
    </subcellularLocation>
    <subcellularLocation>
        <location evidence="3">Secreted</location>
    </subcellularLocation>
</comment>
<proteinExistence type="inferred from homology"/>
<feature type="disulfide bond" evidence="14">
    <location>
        <begin position="55"/>
        <end position="88"/>
    </location>
</feature>
<evidence type="ECO:0000256" key="2">
    <source>
        <dbReference type="ARBA" id="ARBA00004589"/>
    </source>
</evidence>
<feature type="transmembrane region" description="Helical" evidence="15">
    <location>
        <begin position="278"/>
        <end position="298"/>
    </location>
</feature>
<evidence type="ECO:0000256" key="1">
    <source>
        <dbReference type="ARBA" id="ARBA00004141"/>
    </source>
</evidence>
<sequence length="416" mass="45399">MRFSTLAMIAVAALVATVNADLESVAALYPPCGLDCTITGIAQSNCSATDQACICTNRQLAGIITACVAVNCTIKEQLATKNASMTACGVPIRDRTNLIIGFGAGGGAVAFIFFVIRIYAKFIVPTAHLGYDDLCITIAMTLLVAFSVLSVELAEHGFGTDLWTIPPESITKVLTVRGITPFMFGVSLLTTFQLYFADELLYITIISMTKIAILCFYLRVFPEHRFRVLVFCTMGATLAYMLAFLIVSAFQCWPVSYAWTHWDGEHHGRCNNVNAQGWAAAAINIALDVVILVLPLRLISKLSLHWKKKLQISLMLSVGGFVTIVSILRLETLYQFAKSTNMSWDGTAFGYWSCIEMDVGIICSMHTRSSGKGILSTNSGITAGETPAERRNQDTKDFLPLVDIENVRDNRPGIAL</sequence>
<dbReference type="GeneID" id="89973687"/>
<dbReference type="Proteomes" id="UP001358417">
    <property type="component" value="Unassembled WGS sequence"/>
</dbReference>
<dbReference type="Pfam" id="PF05730">
    <property type="entry name" value="CFEM"/>
    <property type="match status" value="1"/>
</dbReference>
<dbReference type="InterPro" id="IPR008427">
    <property type="entry name" value="Extracellular_membr_CFEM_dom"/>
</dbReference>
<keyword evidence="14" id="KW-0408">Iron</keyword>
<keyword evidence="5" id="KW-0964">Secreted</keyword>
<evidence type="ECO:0000313" key="18">
    <source>
        <dbReference type="EMBL" id="KAK5049087.1"/>
    </source>
</evidence>
<evidence type="ECO:0000256" key="11">
    <source>
        <dbReference type="ARBA" id="ARBA00023157"/>
    </source>
</evidence>
<evidence type="ECO:0000256" key="7">
    <source>
        <dbReference type="ARBA" id="ARBA00022692"/>
    </source>
</evidence>
<name>A0AAV9N3Z3_9EURO</name>
<accession>A0AAV9N3Z3</accession>
<dbReference type="SMART" id="SM00747">
    <property type="entry name" value="CFEM"/>
    <property type="match status" value="1"/>
</dbReference>
<protein>
    <recommendedName>
        <fullName evidence="17">CFEM domain-containing protein</fullName>
    </recommendedName>
</protein>
<evidence type="ECO:0000256" key="6">
    <source>
        <dbReference type="ARBA" id="ARBA00022622"/>
    </source>
</evidence>
<feature type="domain" description="CFEM" evidence="17">
    <location>
        <begin position="4"/>
        <end position="115"/>
    </location>
</feature>
<dbReference type="PROSITE" id="PS52012">
    <property type="entry name" value="CFEM"/>
    <property type="match status" value="1"/>
</dbReference>
<evidence type="ECO:0000256" key="3">
    <source>
        <dbReference type="ARBA" id="ARBA00004613"/>
    </source>
</evidence>
<dbReference type="GO" id="GO:0098552">
    <property type="term" value="C:side of membrane"/>
    <property type="evidence" value="ECO:0007669"/>
    <property type="project" value="UniProtKB-KW"/>
</dbReference>
<keyword evidence="14" id="KW-0349">Heme</keyword>
<keyword evidence="7 15" id="KW-0812">Transmembrane</keyword>
<keyword evidence="12" id="KW-0449">Lipoprotein</keyword>
<gene>
    <name evidence="18" type="ORF">LTR84_005510</name>
</gene>